<feature type="domain" description="Neurotransmitter-gated ion-channel ligand-binding" evidence="5">
    <location>
        <begin position="466"/>
        <end position="524"/>
    </location>
</feature>
<dbReference type="PROSITE" id="PS01209">
    <property type="entry name" value="LDLRA_1"/>
    <property type="match status" value="1"/>
</dbReference>
<dbReference type="Gene3D" id="4.10.400.10">
    <property type="entry name" value="Low-density Lipoprotein Receptor"/>
    <property type="match status" value="1"/>
</dbReference>
<dbReference type="GO" id="GO:0005230">
    <property type="term" value="F:extracellular ligand-gated monoatomic ion channel activity"/>
    <property type="evidence" value="ECO:0007669"/>
    <property type="project" value="InterPro"/>
</dbReference>
<evidence type="ECO:0000256" key="2">
    <source>
        <dbReference type="ARBA" id="ARBA00022737"/>
    </source>
</evidence>
<dbReference type="InterPro" id="IPR002172">
    <property type="entry name" value="LDrepeatLR_classA_rpt"/>
</dbReference>
<dbReference type="SUPFAM" id="SSF49899">
    <property type="entry name" value="Concanavalin A-like lectins/glucanases"/>
    <property type="match status" value="1"/>
</dbReference>
<evidence type="ECO:0000313" key="6">
    <source>
        <dbReference type="EMBL" id="CAF2931135.1"/>
    </source>
</evidence>
<protein>
    <submittedName>
        <fullName evidence="6">CORIN</fullName>
        <ecNumber evidence="6">3.4.21.-</ecNumber>
    </submittedName>
</protein>
<evidence type="ECO:0000256" key="3">
    <source>
        <dbReference type="ARBA" id="ARBA00023157"/>
    </source>
</evidence>
<dbReference type="SUPFAM" id="SSF63712">
    <property type="entry name" value="Nicotinic receptor ligand binding domain-like"/>
    <property type="match status" value="1"/>
</dbReference>
<dbReference type="EC" id="3.4.21.-" evidence="6"/>
<sequence length="544" mass="64235">MEITFQPDFYNKLYFIGRSKNSLQFDFNVNESLPNMIGNFTFCFKVNLEFLTPQPIFMSKEMSFYLYNPTKEYGFIVLNTTNRYFLKFNTITQFSWETFCILRYNNGKDSFIQVYQNSSKIFERTFKDTTYTLKRDFVKNLLFGVFENSNEPNEIQNALFRGKLAMIFATTQILTAKQIHIFSRKHGLEDIDRDLFQLSNSNFSIESKSITTKMISTRDLKVRGERVIFFVDKKMSFTDALSLCRNLNDDIQEFPKSTKGNNFIWIGHLSIKKEEKLTWAVGEPNGKGRENCYAFYSLKHAHYDFDCKTKFQFYCSTDKGITFILRGLPEHFSTIDRRYTLEKFQLSSQKEEEFVFVGLYLNKIIRRDAEWVIISYYDAYKIYGFYNGSKYFPVGLNIWYIRSKSCLESIKDNCYVKKIMLKFTKCSSTHFTCNSGKCIPLDKRCDFYVDCEDESDEENCDHFEIKNYRKEFPPASKNEKEALAINLSVFIKSITSVKELENKCSWNIDIKMTWQDQRIQFLNVGSKERSMTEKEKNDDVDSSC</sequence>
<dbReference type="OrthoDB" id="6351081at2759"/>
<evidence type="ECO:0000256" key="1">
    <source>
        <dbReference type="ARBA" id="ARBA00022729"/>
    </source>
</evidence>
<dbReference type="Gene3D" id="3.10.100.10">
    <property type="entry name" value="Mannose-Binding Protein A, subunit A"/>
    <property type="match status" value="1"/>
</dbReference>
<dbReference type="SMART" id="SM00192">
    <property type="entry name" value="LDLa"/>
    <property type="match status" value="1"/>
</dbReference>
<dbReference type="Pfam" id="PF02931">
    <property type="entry name" value="Neur_chan_LBD"/>
    <property type="match status" value="1"/>
</dbReference>
<dbReference type="AlphaFoldDB" id="A0A7R8H814"/>
<keyword evidence="7" id="KW-1185">Reference proteome</keyword>
<dbReference type="SUPFAM" id="SSF56436">
    <property type="entry name" value="C-type lectin-like"/>
    <property type="match status" value="1"/>
</dbReference>
<dbReference type="SUPFAM" id="SSF57424">
    <property type="entry name" value="LDL receptor-like module"/>
    <property type="match status" value="1"/>
</dbReference>
<dbReference type="EMBL" id="HG994583">
    <property type="protein sequence ID" value="CAF2931135.1"/>
    <property type="molecule type" value="Genomic_DNA"/>
</dbReference>
<dbReference type="InterPro" id="IPR036055">
    <property type="entry name" value="LDL_receptor-like_sf"/>
</dbReference>
<proteinExistence type="predicted"/>
<keyword evidence="1" id="KW-0732">Signal</keyword>
<keyword evidence="3" id="KW-1015">Disulfide bond</keyword>
<dbReference type="InterPro" id="IPR016187">
    <property type="entry name" value="CTDL_fold"/>
</dbReference>
<evidence type="ECO:0000313" key="7">
    <source>
        <dbReference type="Proteomes" id="UP000675881"/>
    </source>
</evidence>
<dbReference type="GO" id="GO:0016020">
    <property type="term" value="C:membrane"/>
    <property type="evidence" value="ECO:0007669"/>
    <property type="project" value="InterPro"/>
</dbReference>
<dbReference type="InterPro" id="IPR006202">
    <property type="entry name" value="Neur_chan_lig-bd"/>
</dbReference>
<dbReference type="InterPro" id="IPR016186">
    <property type="entry name" value="C-type_lectin-like/link_sf"/>
</dbReference>
<dbReference type="CDD" id="cd00037">
    <property type="entry name" value="CLECT"/>
    <property type="match status" value="1"/>
</dbReference>
<dbReference type="InterPro" id="IPR013320">
    <property type="entry name" value="ConA-like_dom_sf"/>
</dbReference>
<dbReference type="Pfam" id="PF00057">
    <property type="entry name" value="Ldl_recept_a"/>
    <property type="match status" value="1"/>
</dbReference>
<dbReference type="GO" id="GO:0016787">
    <property type="term" value="F:hydrolase activity"/>
    <property type="evidence" value="ECO:0007669"/>
    <property type="project" value="UniProtKB-KW"/>
</dbReference>
<dbReference type="PROSITE" id="PS50068">
    <property type="entry name" value="LDLRA_2"/>
    <property type="match status" value="1"/>
</dbReference>
<dbReference type="FunFam" id="4.10.400.10:FF:000034">
    <property type="entry name" value="Low-density lipoprotein receptor-related protein 2"/>
    <property type="match status" value="1"/>
</dbReference>
<reference evidence="6" key="1">
    <citation type="submission" date="2021-02" db="EMBL/GenBank/DDBJ databases">
        <authorList>
            <person name="Bekaert M."/>
        </authorList>
    </citation>
    <scope>NUCLEOTIDE SEQUENCE</scope>
    <source>
        <strain evidence="6">IoA-00</strain>
    </source>
</reference>
<dbReference type="Gene3D" id="2.70.170.10">
    <property type="entry name" value="Neurotransmitter-gated ion-channel ligand-binding domain"/>
    <property type="match status" value="1"/>
</dbReference>
<dbReference type="InterPro" id="IPR036734">
    <property type="entry name" value="Neur_chan_lig-bd_sf"/>
</dbReference>
<keyword evidence="2" id="KW-0677">Repeat</keyword>
<dbReference type="InterPro" id="IPR023415">
    <property type="entry name" value="LDLR_class-A_CS"/>
</dbReference>
<dbReference type="CDD" id="cd00112">
    <property type="entry name" value="LDLa"/>
    <property type="match status" value="1"/>
</dbReference>
<keyword evidence="4" id="KW-0325">Glycoprotein</keyword>
<accession>A0A7R8H814</accession>
<evidence type="ECO:0000256" key="4">
    <source>
        <dbReference type="ARBA" id="ARBA00023180"/>
    </source>
</evidence>
<organism evidence="6 7">
    <name type="scientific">Lepeophtheirus salmonis</name>
    <name type="common">Salmon louse</name>
    <name type="synonym">Caligus salmonis</name>
    <dbReference type="NCBI Taxonomy" id="72036"/>
    <lineage>
        <taxon>Eukaryota</taxon>
        <taxon>Metazoa</taxon>
        <taxon>Ecdysozoa</taxon>
        <taxon>Arthropoda</taxon>
        <taxon>Crustacea</taxon>
        <taxon>Multicrustacea</taxon>
        <taxon>Hexanauplia</taxon>
        <taxon>Copepoda</taxon>
        <taxon>Siphonostomatoida</taxon>
        <taxon>Caligidae</taxon>
        <taxon>Lepeophtheirus</taxon>
    </lineage>
</organism>
<dbReference type="Proteomes" id="UP000675881">
    <property type="component" value="Chromosome 4"/>
</dbReference>
<evidence type="ECO:0000259" key="5">
    <source>
        <dbReference type="Pfam" id="PF02931"/>
    </source>
</evidence>
<keyword evidence="6" id="KW-0378">Hydrolase</keyword>
<name>A0A7R8H814_LEPSM</name>
<gene>
    <name evidence="6" type="ORF">LSAA_9180</name>
</gene>